<gene>
    <name evidence="5" type="ORF">PRZ03_22195</name>
</gene>
<evidence type="ECO:0000256" key="2">
    <source>
        <dbReference type="ARBA" id="ARBA00023136"/>
    </source>
</evidence>
<evidence type="ECO:0000259" key="4">
    <source>
        <dbReference type="Pfam" id="PF05433"/>
    </source>
</evidence>
<dbReference type="EMBL" id="JAQQXT010000019">
    <property type="protein sequence ID" value="MDC8774284.1"/>
    <property type="molecule type" value="Genomic_DNA"/>
</dbReference>
<evidence type="ECO:0000313" key="5">
    <source>
        <dbReference type="EMBL" id="MDC8774284.1"/>
    </source>
</evidence>
<feature type="domain" description="Glycine zipper 2TM" evidence="4">
    <location>
        <begin position="58"/>
        <end position="98"/>
    </location>
</feature>
<evidence type="ECO:0000256" key="1">
    <source>
        <dbReference type="ARBA" id="ARBA00004370"/>
    </source>
</evidence>
<dbReference type="PANTHER" id="PTHR35603:SF2">
    <property type="entry name" value="OUTER MEMBRANE LIPOPROTEIN"/>
    <property type="match status" value="1"/>
</dbReference>
<dbReference type="InterPro" id="IPR051407">
    <property type="entry name" value="Bact_OM_lipoprot/Surf_antigen"/>
</dbReference>
<evidence type="ECO:0000313" key="6">
    <source>
        <dbReference type="Proteomes" id="UP001221189"/>
    </source>
</evidence>
<name>A0ABT5KLE6_9BURK</name>
<sequence>MINFSTIRRAATVFTAGLTLMLAACSTPPAFQVTQPASRDGVVESIVQGQVQNGNATGGAIAGAVIGGLLGNQVGGGRGQTAATVVGAGAGAMAGNHMASQQTIVWQIGVRYDDGSRATIEQTSAPALRIGDRVRVSANGIQQL</sequence>
<dbReference type="RefSeq" id="WP_263534315.1">
    <property type="nucleotide sequence ID" value="NZ_JAQQXT010000019.1"/>
</dbReference>
<keyword evidence="3" id="KW-0732">Signal</keyword>
<comment type="caution">
    <text evidence="5">The sequence shown here is derived from an EMBL/GenBank/DDBJ whole genome shotgun (WGS) entry which is preliminary data.</text>
</comment>
<dbReference type="Pfam" id="PF05433">
    <property type="entry name" value="Rick_17kDa_Anti"/>
    <property type="match status" value="1"/>
</dbReference>
<dbReference type="PANTHER" id="PTHR35603">
    <property type="match status" value="1"/>
</dbReference>
<protein>
    <submittedName>
        <fullName evidence="5">Glycine zipper 2TM domain-containing protein</fullName>
    </submittedName>
</protein>
<feature type="chain" id="PRO_5046193222" evidence="3">
    <location>
        <begin position="33"/>
        <end position="144"/>
    </location>
</feature>
<organism evidence="5 6">
    <name type="scientific">Roseateles albus</name>
    <dbReference type="NCBI Taxonomy" id="2987525"/>
    <lineage>
        <taxon>Bacteria</taxon>
        <taxon>Pseudomonadati</taxon>
        <taxon>Pseudomonadota</taxon>
        <taxon>Betaproteobacteria</taxon>
        <taxon>Burkholderiales</taxon>
        <taxon>Sphaerotilaceae</taxon>
        <taxon>Roseateles</taxon>
    </lineage>
</organism>
<proteinExistence type="predicted"/>
<feature type="signal peptide" evidence="3">
    <location>
        <begin position="1"/>
        <end position="32"/>
    </location>
</feature>
<accession>A0ABT5KLE6</accession>
<evidence type="ECO:0000256" key="3">
    <source>
        <dbReference type="SAM" id="SignalP"/>
    </source>
</evidence>
<dbReference type="Proteomes" id="UP001221189">
    <property type="component" value="Unassembled WGS sequence"/>
</dbReference>
<reference evidence="5 6" key="1">
    <citation type="submission" date="2022-10" db="EMBL/GenBank/DDBJ databases">
        <title>Paucibacter sp. hw1 Genome sequencing.</title>
        <authorList>
            <person name="Park S."/>
        </authorList>
    </citation>
    <scope>NUCLEOTIDE SEQUENCE [LARGE SCALE GENOMIC DNA]</scope>
    <source>
        <strain evidence="6">hw1</strain>
    </source>
</reference>
<keyword evidence="6" id="KW-1185">Reference proteome</keyword>
<keyword evidence="2" id="KW-0472">Membrane</keyword>
<comment type="subcellular location">
    <subcellularLocation>
        <location evidence="1">Membrane</location>
    </subcellularLocation>
</comment>
<dbReference type="InterPro" id="IPR008816">
    <property type="entry name" value="Gly_zipper_2TM_dom"/>
</dbReference>